<reference evidence="3 4" key="1">
    <citation type="submission" date="2020-08" db="EMBL/GenBank/DDBJ databases">
        <title>Sequencing the genomes of 1000 actinobacteria strains.</title>
        <authorList>
            <person name="Klenk H.-P."/>
        </authorList>
    </citation>
    <scope>NUCLEOTIDE SEQUENCE [LARGE SCALE GENOMIC DNA]</scope>
    <source>
        <strain evidence="3 4">DSM 45258</strain>
    </source>
</reference>
<dbReference type="RefSeq" id="WP_064440045.1">
    <property type="nucleotide sequence ID" value="NZ_BDDI01000006.1"/>
</dbReference>
<dbReference type="Gene3D" id="1.10.10.2840">
    <property type="entry name" value="PucR C-terminal helix-turn-helix domain"/>
    <property type="match status" value="1"/>
</dbReference>
<dbReference type="Proteomes" id="UP000567922">
    <property type="component" value="Unassembled WGS sequence"/>
</dbReference>
<dbReference type="InterPro" id="IPR051448">
    <property type="entry name" value="CdaR-like_regulators"/>
</dbReference>
<dbReference type="InterPro" id="IPR042070">
    <property type="entry name" value="PucR_C-HTH_sf"/>
</dbReference>
<gene>
    <name evidence="3" type="ORF">FHU29_002652</name>
</gene>
<comment type="caution">
    <text evidence="3">The sequence shown here is derived from an EMBL/GenBank/DDBJ whole genome shotgun (WGS) entry which is preliminary data.</text>
</comment>
<evidence type="ECO:0008006" key="5">
    <source>
        <dbReference type="Google" id="ProtNLM"/>
    </source>
</evidence>
<feature type="domain" description="PucR C-terminal helix-turn-helix" evidence="1">
    <location>
        <begin position="335"/>
        <end position="391"/>
    </location>
</feature>
<dbReference type="InterPro" id="IPR025736">
    <property type="entry name" value="PucR_C-HTH_dom"/>
</dbReference>
<evidence type="ECO:0000259" key="1">
    <source>
        <dbReference type="Pfam" id="PF13556"/>
    </source>
</evidence>
<dbReference type="InterPro" id="IPR025751">
    <property type="entry name" value="RsbRD_N_dom"/>
</dbReference>
<organism evidence="3 4">
    <name type="scientific">Hoyosella altamirensis</name>
    <dbReference type="NCBI Taxonomy" id="616997"/>
    <lineage>
        <taxon>Bacteria</taxon>
        <taxon>Bacillati</taxon>
        <taxon>Actinomycetota</taxon>
        <taxon>Actinomycetes</taxon>
        <taxon>Mycobacteriales</taxon>
        <taxon>Hoyosellaceae</taxon>
        <taxon>Hoyosella</taxon>
    </lineage>
</organism>
<feature type="domain" description="RsbT co-antagonist protein RsbRD N-terminal" evidence="2">
    <location>
        <begin position="41"/>
        <end position="147"/>
    </location>
</feature>
<proteinExistence type="predicted"/>
<sequence>MQIDNDWECALMEANATAVPNSTLRSRLKAAIDWYASQGGPAYRRVPSELVVSDFFDGIAFNADALVTFLETGKLPTAHDLRAITDLAMTRLASGATLSEVTGAYQAVSAALWRRVVAESSPSDRAALAELMPQVAEYIFQVVSLIATEAAHRSGDPLSDVRERNRAAADALLRSGEATGLFDIGPSANYTIAVFQIAGSSTAGSALGDLKARIEAMANTYLRLDLNGWVVVHWSSESVASAVASFREKLEHARAHTSVQCWAGIAPSTTAHDVPGAYRRAAGLAATAQKLRRADFLVDLAQMAIEYLSATAGPDIPALAEIVEPLSHADPTFGETLRIFFDKNCNQLATARAMHVHRNSVTYRLAKVHALTGLNPLNFAEATSLHAALIALRMLQE</sequence>
<dbReference type="Pfam" id="PF13556">
    <property type="entry name" value="HTH_30"/>
    <property type="match status" value="1"/>
</dbReference>
<name>A0A839RQG5_9ACTN</name>
<evidence type="ECO:0000313" key="4">
    <source>
        <dbReference type="Proteomes" id="UP000567922"/>
    </source>
</evidence>
<dbReference type="AlphaFoldDB" id="A0A839RQG5"/>
<dbReference type="Pfam" id="PF14361">
    <property type="entry name" value="RsbRD_N"/>
    <property type="match status" value="1"/>
</dbReference>
<dbReference type="PANTHER" id="PTHR33744">
    <property type="entry name" value="CARBOHYDRATE DIACID REGULATOR"/>
    <property type="match status" value="1"/>
</dbReference>
<evidence type="ECO:0000259" key="2">
    <source>
        <dbReference type="Pfam" id="PF14361"/>
    </source>
</evidence>
<dbReference type="EMBL" id="JACHWS010000002">
    <property type="protein sequence ID" value="MBB3038203.1"/>
    <property type="molecule type" value="Genomic_DNA"/>
</dbReference>
<keyword evidence="4" id="KW-1185">Reference proteome</keyword>
<protein>
    <recommendedName>
        <fullName evidence="5">PucR C-terminal helix-turn-helix domain-containing protein</fullName>
    </recommendedName>
</protein>
<evidence type="ECO:0000313" key="3">
    <source>
        <dbReference type="EMBL" id="MBB3038203.1"/>
    </source>
</evidence>
<accession>A0A839RQG5</accession>